<evidence type="ECO:0000313" key="2">
    <source>
        <dbReference type="Proteomes" id="UP000192330"/>
    </source>
</evidence>
<protein>
    <submittedName>
        <fullName evidence="1">Uncharacterized protein</fullName>
    </submittedName>
</protein>
<dbReference type="AlphaFoldDB" id="A0A1W1ZDI6"/>
<dbReference type="STRING" id="1387277.SAMN06295998_101480"/>
<name>A0A1W1ZDI6_9RHOB</name>
<proteinExistence type="predicted"/>
<gene>
    <name evidence="1" type="ORF">SAMN06295998_101480</name>
</gene>
<dbReference type="Proteomes" id="UP000192330">
    <property type="component" value="Unassembled WGS sequence"/>
</dbReference>
<keyword evidence="2" id="KW-1185">Reference proteome</keyword>
<organism evidence="1 2">
    <name type="scientific">Primorskyibacter flagellatus</name>
    <dbReference type="NCBI Taxonomy" id="1387277"/>
    <lineage>
        <taxon>Bacteria</taxon>
        <taxon>Pseudomonadati</taxon>
        <taxon>Pseudomonadota</taxon>
        <taxon>Alphaproteobacteria</taxon>
        <taxon>Rhodobacterales</taxon>
        <taxon>Roseobacteraceae</taxon>
        <taxon>Primorskyibacter</taxon>
    </lineage>
</organism>
<evidence type="ECO:0000313" key="1">
    <source>
        <dbReference type="EMBL" id="SMC46437.1"/>
    </source>
</evidence>
<sequence length="58" mass="6391">MTDAVQAGPHIPKTYPCPLATALQGRAAFAPRRPFFGEGRPYKIVTEFVAAIEVKTFR</sequence>
<dbReference type="EMBL" id="FWYD01000001">
    <property type="protein sequence ID" value="SMC46437.1"/>
    <property type="molecule type" value="Genomic_DNA"/>
</dbReference>
<accession>A0A1W1ZDI6</accession>
<reference evidence="1 2" key="1">
    <citation type="submission" date="2017-04" db="EMBL/GenBank/DDBJ databases">
        <authorList>
            <person name="Afonso C.L."/>
            <person name="Miller P.J."/>
            <person name="Scott M.A."/>
            <person name="Spackman E."/>
            <person name="Goraichik I."/>
            <person name="Dimitrov K.M."/>
            <person name="Suarez D.L."/>
            <person name="Swayne D.E."/>
        </authorList>
    </citation>
    <scope>NUCLEOTIDE SEQUENCE [LARGE SCALE GENOMIC DNA]</scope>
    <source>
        <strain evidence="1 2">CGMCC 1.12644</strain>
    </source>
</reference>